<dbReference type="GO" id="GO:0003677">
    <property type="term" value="F:DNA binding"/>
    <property type="evidence" value="ECO:0007669"/>
    <property type="project" value="InterPro"/>
</dbReference>
<keyword evidence="3" id="KW-1185">Reference proteome</keyword>
<dbReference type="SMART" id="SM00530">
    <property type="entry name" value="HTH_XRE"/>
    <property type="match status" value="1"/>
</dbReference>
<dbReference type="PROSITE" id="PS50943">
    <property type="entry name" value="HTH_CROC1"/>
    <property type="match status" value="1"/>
</dbReference>
<reference evidence="2 3" key="1">
    <citation type="submission" date="2023-07" db="EMBL/GenBank/DDBJ databases">
        <title>Sequencing the genomes of 1000 actinobacteria strains.</title>
        <authorList>
            <person name="Klenk H.-P."/>
        </authorList>
    </citation>
    <scope>NUCLEOTIDE SEQUENCE [LARGE SCALE GENOMIC DNA]</scope>
    <source>
        <strain evidence="2 3">DSM 44711</strain>
    </source>
</reference>
<protein>
    <submittedName>
        <fullName evidence="2">Transcriptional regulator with XRE-family HTH domain</fullName>
    </submittedName>
</protein>
<dbReference type="AlphaFoldDB" id="A0AAE3ZUI5"/>
<gene>
    <name evidence="2" type="ORF">J2S44_005260</name>
</gene>
<dbReference type="EMBL" id="JAVDYC010000001">
    <property type="protein sequence ID" value="MDR7325010.1"/>
    <property type="molecule type" value="Genomic_DNA"/>
</dbReference>
<dbReference type="RefSeq" id="WP_310419279.1">
    <property type="nucleotide sequence ID" value="NZ_JAVDYC010000001.1"/>
</dbReference>
<name>A0AAE3ZUI5_9ACTN</name>
<dbReference type="Proteomes" id="UP001183629">
    <property type="component" value="Unassembled WGS sequence"/>
</dbReference>
<dbReference type="CDD" id="cd00093">
    <property type="entry name" value="HTH_XRE"/>
    <property type="match status" value="1"/>
</dbReference>
<comment type="caution">
    <text evidence="2">The sequence shown here is derived from an EMBL/GenBank/DDBJ whole genome shotgun (WGS) entry which is preliminary data.</text>
</comment>
<organism evidence="2 3">
    <name type="scientific">Catenuloplanes niger</name>
    <dbReference type="NCBI Taxonomy" id="587534"/>
    <lineage>
        <taxon>Bacteria</taxon>
        <taxon>Bacillati</taxon>
        <taxon>Actinomycetota</taxon>
        <taxon>Actinomycetes</taxon>
        <taxon>Micromonosporales</taxon>
        <taxon>Micromonosporaceae</taxon>
        <taxon>Catenuloplanes</taxon>
    </lineage>
</organism>
<evidence type="ECO:0000313" key="3">
    <source>
        <dbReference type="Proteomes" id="UP001183629"/>
    </source>
</evidence>
<dbReference type="SUPFAM" id="SSF47413">
    <property type="entry name" value="lambda repressor-like DNA-binding domains"/>
    <property type="match status" value="1"/>
</dbReference>
<sequence>MLDSKGRKVPTLRAQWLGRELRDLRERRNLTLRQVAEHLKRNFSALSRFENAEWPIPRHDVQMLLDLYGVSERRERTRLTRLSEEVWRRDDWIDEFSDVIYDPTFCDLVWLEQRAKRVGSYDALYVLGLLQTPAYAEAMIRTVEGPGADDDRIARWVQLRLRRQRAIEGPKPTRVAAIVAESVLRNPVGGPEVMREQLMHLGRLARRRHIEISVLPAGVGAHPGLDGSFLLFEMPDPFPDVAYTETIAGRVFQEGPRTDRFASAYRTLREAALEPADSTRLIADIADEFKS</sequence>
<dbReference type="InterPro" id="IPR043917">
    <property type="entry name" value="DUF5753"/>
</dbReference>
<dbReference type="InterPro" id="IPR010982">
    <property type="entry name" value="Lambda_DNA-bd_dom_sf"/>
</dbReference>
<dbReference type="InterPro" id="IPR001387">
    <property type="entry name" value="Cro/C1-type_HTH"/>
</dbReference>
<dbReference type="Pfam" id="PF19054">
    <property type="entry name" value="DUF5753"/>
    <property type="match status" value="1"/>
</dbReference>
<dbReference type="Pfam" id="PF13560">
    <property type="entry name" value="HTH_31"/>
    <property type="match status" value="1"/>
</dbReference>
<accession>A0AAE3ZUI5</accession>
<dbReference type="Gene3D" id="1.10.260.40">
    <property type="entry name" value="lambda repressor-like DNA-binding domains"/>
    <property type="match status" value="1"/>
</dbReference>
<proteinExistence type="predicted"/>
<feature type="domain" description="HTH cro/C1-type" evidence="1">
    <location>
        <begin position="21"/>
        <end position="51"/>
    </location>
</feature>
<evidence type="ECO:0000313" key="2">
    <source>
        <dbReference type="EMBL" id="MDR7325010.1"/>
    </source>
</evidence>
<evidence type="ECO:0000259" key="1">
    <source>
        <dbReference type="PROSITE" id="PS50943"/>
    </source>
</evidence>